<protein>
    <submittedName>
        <fullName evidence="1">Uncharacterized protein</fullName>
    </submittedName>
</protein>
<proteinExistence type="predicted"/>
<reference evidence="1" key="2">
    <citation type="journal article" date="2023" name="Plants (Basel)">
        <title>Annotation of the Turnera subulata (Passifloraceae) Draft Genome Reveals the S-Locus Evolved after the Divergence of Turneroideae from Passifloroideae in a Stepwise Manner.</title>
        <authorList>
            <person name="Henning P.M."/>
            <person name="Roalson E.H."/>
            <person name="Mir W."/>
            <person name="McCubbin A.G."/>
            <person name="Shore J.S."/>
        </authorList>
    </citation>
    <scope>NUCLEOTIDE SEQUENCE</scope>
    <source>
        <strain evidence="1">F60SS</strain>
    </source>
</reference>
<keyword evidence="2" id="KW-1185">Reference proteome</keyword>
<dbReference type="Proteomes" id="UP001141552">
    <property type="component" value="Unassembled WGS sequence"/>
</dbReference>
<dbReference type="EMBL" id="JAKUCV010006664">
    <property type="protein sequence ID" value="KAJ4826426.1"/>
    <property type="molecule type" value="Genomic_DNA"/>
</dbReference>
<evidence type="ECO:0000313" key="2">
    <source>
        <dbReference type="Proteomes" id="UP001141552"/>
    </source>
</evidence>
<reference evidence="1" key="1">
    <citation type="submission" date="2022-02" db="EMBL/GenBank/DDBJ databases">
        <authorList>
            <person name="Henning P.M."/>
            <person name="McCubbin A.G."/>
            <person name="Shore J.S."/>
        </authorList>
    </citation>
    <scope>NUCLEOTIDE SEQUENCE</scope>
    <source>
        <strain evidence="1">F60SS</strain>
        <tissue evidence="1">Leaves</tissue>
    </source>
</reference>
<accession>A0A9Q0J1S3</accession>
<organism evidence="1 2">
    <name type="scientific">Turnera subulata</name>
    <dbReference type="NCBI Taxonomy" id="218843"/>
    <lineage>
        <taxon>Eukaryota</taxon>
        <taxon>Viridiplantae</taxon>
        <taxon>Streptophyta</taxon>
        <taxon>Embryophyta</taxon>
        <taxon>Tracheophyta</taxon>
        <taxon>Spermatophyta</taxon>
        <taxon>Magnoliopsida</taxon>
        <taxon>eudicotyledons</taxon>
        <taxon>Gunneridae</taxon>
        <taxon>Pentapetalae</taxon>
        <taxon>rosids</taxon>
        <taxon>fabids</taxon>
        <taxon>Malpighiales</taxon>
        <taxon>Passifloraceae</taxon>
        <taxon>Turnera</taxon>
    </lineage>
</organism>
<name>A0A9Q0J1S3_9ROSI</name>
<feature type="non-terminal residue" evidence="1">
    <location>
        <position position="1"/>
    </location>
</feature>
<dbReference type="AlphaFoldDB" id="A0A9Q0J1S3"/>
<gene>
    <name evidence="1" type="ORF">Tsubulata_013616</name>
</gene>
<comment type="caution">
    <text evidence="1">The sequence shown here is derived from an EMBL/GenBank/DDBJ whole genome shotgun (WGS) entry which is preliminary data.</text>
</comment>
<evidence type="ECO:0000313" key="1">
    <source>
        <dbReference type="EMBL" id="KAJ4826426.1"/>
    </source>
</evidence>
<sequence length="111" mass="12913">KKSKSRKVDKDKMDKETREMAGDTWCYPSRGAYAKYIRYFKVILTFIDYNGTFVARYANLMEWSGGEQSKIKMVNNGVLTTTTTWKNTDESMRHCQKFFLILSSGQQGPEE</sequence>